<keyword evidence="1" id="KW-0175">Coiled coil</keyword>
<dbReference type="EMBL" id="ASPP01011684">
    <property type="protein sequence ID" value="ETO21376.1"/>
    <property type="molecule type" value="Genomic_DNA"/>
</dbReference>
<organism evidence="2 3">
    <name type="scientific">Reticulomyxa filosa</name>
    <dbReference type="NCBI Taxonomy" id="46433"/>
    <lineage>
        <taxon>Eukaryota</taxon>
        <taxon>Sar</taxon>
        <taxon>Rhizaria</taxon>
        <taxon>Retaria</taxon>
        <taxon>Foraminifera</taxon>
        <taxon>Monothalamids</taxon>
        <taxon>Reticulomyxidae</taxon>
        <taxon>Reticulomyxa</taxon>
    </lineage>
</organism>
<comment type="caution">
    <text evidence="2">The sequence shown here is derived from an EMBL/GenBank/DDBJ whole genome shotgun (WGS) entry which is preliminary data.</text>
</comment>
<gene>
    <name evidence="2" type="ORF">RFI_15829</name>
</gene>
<evidence type="ECO:0000313" key="2">
    <source>
        <dbReference type="EMBL" id="ETO21376.1"/>
    </source>
</evidence>
<dbReference type="AlphaFoldDB" id="X6N5X2"/>
<keyword evidence="3" id="KW-1185">Reference proteome</keyword>
<reference evidence="2 3" key="1">
    <citation type="journal article" date="2013" name="Curr. Biol.">
        <title>The Genome of the Foraminiferan Reticulomyxa filosa.</title>
        <authorList>
            <person name="Glockner G."/>
            <person name="Hulsmann N."/>
            <person name="Schleicher M."/>
            <person name="Noegel A.A."/>
            <person name="Eichinger L."/>
            <person name="Gallinger C."/>
            <person name="Pawlowski J."/>
            <person name="Sierra R."/>
            <person name="Euteneuer U."/>
            <person name="Pillet L."/>
            <person name="Moustafa A."/>
            <person name="Platzer M."/>
            <person name="Groth M."/>
            <person name="Szafranski K."/>
            <person name="Schliwa M."/>
        </authorList>
    </citation>
    <scope>NUCLEOTIDE SEQUENCE [LARGE SCALE GENOMIC DNA]</scope>
</reference>
<feature type="non-terminal residue" evidence="2">
    <location>
        <position position="1"/>
    </location>
</feature>
<dbReference type="Proteomes" id="UP000023152">
    <property type="component" value="Unassembled WGS sequence"/>
</dbReference>
<accession>X6N5X2</accession>
<proteinExistence type="predicted"/>
<evidence type="ECO:0000313" key="3">
    <source>
        <dbReference type="Proteomes" id="UP000023152"/>
    </source>
</evidence>
<feature type="coiled-coil region" evidence="1">
    <location>
        <begin position="14"/>
        <end position="76"/>
    </location>
</feature>
<evidence type="ECO:0000256" key="1">
    <source>
        <dbReference type="SAM" id="Coils"/>
    </source>
</evidence>
<protein>
    <submittedName>
        <fullName evidence="2">Uncharacterized protein</fullName>
    </submittedName>
</protein>
<name>X6N5X2_RETFI</name>
<sequence>RTLALALSSTTDTKVILENTQRKLSEDLDDLKNASEAKDQEVRTYQSKCDQLSQLNSSLSKDLQDSKLEQSQLKQQVLLWFERWVQSFCLIWIQKLFDHQRTNIKEIAHNARSHAVDEVVELTAMNMERANLSHKDILAKAEQHSTVEQSKDQQTKQVCSFCFVLFCLI</sequence>